<gene>
    <name evidence="2" type="ORF">CHARACLAT_022928</name>
</gene>
<sequence>MPISISLWAGVGVHPGTGSQSIAGQHRHTHNKQPCTHSLTPKGNLERPINLKVMLSDCGGKSENPHMHRENMQTSCSPTYLKSFLFIIVFNACLPNIKLRRGLSFLINPSLKLQPHDFNW</sequence>
<evidence type="ECO:0000313" key="3">
    <source>
        <dbReference type="Proteomes" id="UP001352852"/>
    </source>
</evidence>
<feature type="compositionally biased region" description="Polar residues" evidence="1">
    <location>
        <begin position="32"/>
        <end position="41"/>
    </location>
</feature>
<feature type="region of interest" description="Disordered" evidence="1">
    <location>
        <begin position="18"/>
        <end position="41"/>
    </location>
</feature>
<dbReference type="EMBL" id="JAHUTJ010035170">
    <property type="protein sequence ID" value="MED6278357.1"/>
    <property type="molecule type" value="Genomic_DNA"/>
</dbReference>
<evidence type="ECO:0000256" key="1">
    <source>
        <dbReference type="SAM" id="MobiDB-lite"/>
    </source>
</evidence>
<accession>A0ABU7DTF9</accession>
<proteinExistence type="predicted"/>
<organism evidence="2 3">
    <name type="scientific">Characodon lateralis</name>
    <dbReference type="NCBI Taxonomy" id="208331"/>
    <lineage>
        <taxon>Eukaryota</taxon>
        <taxon>Metazoa</taxon>
        <taxon>Chordata</taxon>
        <taxon>Craniata</taxon>
        <taxon>Vertebrata</taxon>
        <taxon>Euteleostomi</taxon>
        <taxon>Actinopterygii</taxon>
        <taxon>Neopterygii</taxon>
        <taxon>Teleostei</taxon>
        <taxon>Neoteleostei</taxon>
        <taxon>Acanthomorphata</taxon>
        <taxon>Ovalentaria</taxon>
        <taxon>Atherinomorphae</taxon>
        <taxon>Cyprinodontiformes</taxon>
        <taxon>Goodeidae</taxon>
        <taxon>Characodon</taxon>
    </lineage>
</organism>
<protein>
    <submittedName>
        <fullName evidence="2">Uncharacterized protein</fullName>
    </submittedName>
</protein>
<evidence type="ECO:0000313" key="2">
    <source>
        <dbReference type="EMBL" id="MED6278357.1"/>
    </source>
</evidence>
<name>A0ABU7DTF9_9TELE</name>
<dbReference type="Proteomes" id="UP001352852">
    <property type="component" value="Unassembled WGS sequence"/>
</dbReference>
<comment type="caution">
    <text evidence="2">The sequence shown here is derived from an EMBL/GenBank/DDBJ whole genome shotgun (WGS) entry which is preliminary data.</text>
</comment>
<keyword evidence="3" id="KW-1185">Reference proteome</keyword>
<reference evidence="2 3" key="1">
    <citation type="submission" date="2021-06" db="EMBL/GenBank/DDBJ databases">
        <authorList>
            <person name="Palmer J.M."/>
        </authorList>
    </citation>
    <scope>NUCLEOTIDE SEQUENCE [LARGE SCALE GENOMIC DNA]</scope>
    <source>
        <strain evidence="2 3">CL_MEX2019</strain>
        <tissue evidence="2">Muscle</tissue>
    </source>
</reference>